<keyword evidence="2" id="KW-1003">Cell membrane</keyword>
<evidence type="ECO:0000256" key="3">
    <source>
        <dbReference type="ARBA" id="ARBA00022692"/>
    </source>
</evidence>
<keyword evidence="4 9" id="KW-1133">Transmembrane helix</keyword>
<dbReference type="InParanoid" id="A0A6P8HVE1"/>
<dbReference type="SUPFAM" id="SSF81321">
    <property type="entry name" value="Family A G protein-coupled receptor-like"/>
    <property type="match status" value="1"/>
</dbReference>
<dbReference type="RefSeq" id="XP_031556567.1">
    <property type="nucleotide sequence ID" value="XM_031700707.1"/>
</dbReference>
<dbReference type="CDD" id="cd00637">
    <property type="entry name" value="7tm_classA_rhodopsin-like"/>
    <property type="match status" value="1"/>
</dbReference>
<keyword evidence="6 9" id="KW-0472">Membrane</keyword>
<dbReference type="PROSITE" id="PS50262">
    <property type="entry name" value="G_PROTEIN_RECEP_F1_2"/>
    <property type="match status" value="1"/>
</dbReference>
<sequence length="106" mass="11558">MNNNLTWKEDLATELSNRASSLVIVESSLMVLINLISAVGNITLCYVIYKTPSLQTRTNTYIIALAVSDTLMALMVMPLTVGVLIHDTSVLFVLPCTLNCSARNVP</sequence>
<evidence type="ECO:0000313" key="11">
    <source>
        <dbReference type="Proteomes" id="UP000515163"/>
    </source>
</evidence>
<dbReference type="PRINTS" id="PR00237">
    <property type="entry name" value="GPCRRHODOPSN"/>
</dbReference>
<keyword evidence="8" id="KW-0807">Transducer</keyword>
<feature type="domain" description="G-protein coupled receptors family 1 profile" evidence="10">
    <location>
        <begin position="40"/>
        <end position="106"/>
    </location>
</feature>
<evidence type="ECO:0000256" key="4">
    <source>
        <dbReference type="ARBA" id="ARBA00022989"/>
    </source>
</evidence>
<accession>A0A6P8HVE1</accession>
<reference evidence="12" key="1">
    <citation type="submission" date="2025-08" db="UniProtKB">
        <authorList>
            <consortium name="RefSeq"/>
        </authorList>
    </citation>
    <scope>IDENTIFICATION</scope>
    <source>
        <tissue evidence="12">Tentacle</tissue>
    </source>
</reference>
<feature type="transmembrane region" description="Helical" evidence="9">
    <location>
        <begin position="61"/>
        <end position="85"/>
    </location>
</feature>
<protein>
    <submittedName>
        <fullName evidence="12">Neuromedin-U receptor 2-like</fullName>
    </submittedName>
</protein>
<dbReference type="GeneID" id="116293299"/>
<keyword evidence="3 9" id="KW-0812">Transmembrane</keyword>
<feature type="transmembrane region" description="Helical" evidence="9">
    <location>
        <begin position="29"/>
        <end position="49"/>
    </location>
</feature>
<name>A0A6P8HVE1_ACTTE</name>
<evidence type="ECO:0000256" key="5">
    <source>
        <dbReference type="ARBA" id="ARBA00023040"/>
    </source>
</evidence>
<dbReference type="GO" id="GO:0005886">
    <property type="term" value="C:plasma membrane"/>
    <property type="evidence" value="ECO:0007669"/>
    <property type="project" value="UniProtKB-SubCell"/>
</dbReference>
<keyword evidence="5" id="KW-0297">G-protein coupled receptor</keyword>
<dbReference type="InterPro" id="IPR000276">
    <property type="entry name" value="GPCR_Rhodpsn"/>
</dbReference>
<keyword evidence="11" id="KW-1185">Reference proteome</keyword>
<proteinExistence type="predicted"/>
<dbReference type="PANTHER" id="PTHR22752">
    <property type="entry name" value="G PROTEIN-COUPLED RECEPTOR"/>
    <property type="match status" value="1"/>
</dbReference>
<evidence type="ECO:0000256" key="2">
    <source>
        <dbReference type="ARBA" id="ARBA00022475"/>
    </source>
</evidence>
<dbReference type="Pfam" id="PF00001">
    <property type="entry name" value="7tm_1"/>
    <property type="match status" value="1"/>
</dbReference>
<organism evidence="11 12">
    <name type="scientific">Actinia tenebrosa</name>
    <name type="common">Australian red waratah sea anemone</name>
    <dbReference type="NCBI Taxonomy" id="6105"/>
    <lineage>
        <taxon>Eukaryota</taxon>
        <taxon>Metazoa</taxon>
        <taxon>Cnidaria</taxon>
        <taxon>Anthozoa</taxon>
        <taxon>Hexacorallia</taxon>
        <taxon>Actiniaria</taxon>
        <taxon>Actiniidae</taxon>
        <taxon>Actinia</taxon>
    </lineage>
</organism>
<keyword evidence="7" id="KW-0675">Receptor</keyword>
<evidence type="ECO:0000256" key="7">
    <source>
        <dbReference type="ARBA" id="ARBA00023170"/>
    </source>
</evidence>
<dbReference type="Gene3D" id="1.20.1070.10">
    <property type="entry name" value="Rhodopsin 7-helix transmembrane proteins"/>
    <property type="match status" value="1"/>
</dbReference>
<evidence type="ECO:0000256" key="1">
    <source>
        <dbReference type="ARBA" id="ARBA00004651"/>
    </source>
</evidence>
<dbReference type="Proteomes" id="UP000515163">
    <property type="component" value="Unplaced"/>
</dbReference>
<dbReference type="InterPro" id="IPR017452">
    <property type="entry name" value="GPCR_Rhodpsn_7TM"/>
</dbReference>
<gene>
    <name evidence="12" type="primary">LOC116293299</name>
</gene>
<evidence type="ECO:0000259" key="10">
    <source>
        <dbReference type="PROSITE" id="PS50262"/>
    </source>
</evidence>
<dbReference type="OrthoDB" id="5986848at2759"/>
<dbReference type="GO" id="GO:0004930">
    <property type="term" value="F:G protein-coupled receptor activity"/>
    <property type="evidence" value="ECO:0007669"/>
    <property type="project" value="UniProtKB-KW"/>
</dbReference>
<evidence type="ECO:0000256" key="8">
    <source>
        <dbReference type="ARBA" id="ARBA00023224"/>
    </source>
</evidence>
<evidence type="ECO:0000256" key="6">
    <source>
        <dbReference type="ARBA" id="ARBA00023136"/>
    </source>
</evidence>
<evidence type="ECO:0000313" key="12">
    <source>
        <dbReference type="RefSeq" id="XP_031556567.1"/>
    </source>
</evidence>
<evidence type="ECO:0000256" key="9">
    <source>
        <dbReference type="SAM" id="Phobius"/>
    </source>
</evidence>
<dbReference type="AlphaFoldDB" id="A0A6P8HVE1"/>
<dbReference type="KEGG" id="aten:116293299"/>
<comment type="subcellular location">
    <subcellularLocation>
        <location evidence="1">Cell membrane</location>
        <topology evidence="1">Multi-pass membrane protein</topology>
    </subcellularLocation>
</comment>